<evidence type="ECO:0000256" key="1">
    <source>
        <dbReference type="ARBA" id="ARBA00022729"/>
    </source>
</evidence>
<evidence type="ECO:0000259" key="3">
    <source>
        <dbReference type="SMART" id="SM00856"/>
    </source>
</evidence>
<feature type="domain" description="Pectinesterase inhibitor" evidence="3">
    <location>
        <begin position="45"/>
        <end position="190"/>
    </location>
</feature>
<protein>
    <recommendedName>
        <fullName evidence="3">Pectinesterase inhibitor domain-containing protein</fullName>
    </recommendedName>
</protein>
<reference evidence="4" key="1">
    <citation type="submission" date="2021-03" db="EMBL/GenBank/DDBJ databases">
        <authorList>
            <person name="Li Z."/>
            <person name="Yang C."/>
        </authorList>
    </citation>
    <scope>NUCLEOTIDE SEQUENCE</scope>
    <source>
        <strain evidence="4">Dzin_1.0</strain>
        <tissue evidence="4">Leaf</tissue>
    </source>
</reference>
<organism evidence="4 5">
    <name type="scientific">Dioscorea zingiberensis</name>
    <dbReference type="NCBI Taxonomy" id="325984"/>
    <lineage>
        <taxon>Eukaryota</taxon>
        <taxon>Viridiplantae</taxon>
        <taxon>Streptophyta</taxon>
        <taxon>Embryophyta</taxon>
        <taxon>Tracheophyta</taxon>
        <taxon>Spermatophyta</taxon>
        <taxon>Magnoliopsida</taxon>
        <taxon>Liliopsida</taxon>
        <taxon>Dioscoreales</taxon>
        <taxon>Dioscoreaceae</taxon>
        <taxon>Dioscorea</taxon>
    </lineage>
</organism>
<keyword evidence="5" id="KW-1185">Reference proteome</keyword>
<accession>A0A9D5HKJ9</accession>
<feature type="chain" id="PRO_5038460594" description="Pectinesterase inhibitor domain-containing protein" evidence="2">
    <location>
        <begin position="26"/>
        <end position="196"/>
    </location>
</feature>
<evidence type="ECO:0000313" key="5">
    <source>
        <dbReference type="Proteomes" id="UP001085076"/>
    </source>
</evidence>
<reference evidence="4" key="2">
    <citation type="journal article" date="2022" name="Hortic Res">
        <title>The genome of Dioscorea zingiberensis sheds light on the biosynthesis, origin and evolution of the medicinally important diosgenin saponins.</title>
        <authorList>
            <person name="Li Y."/>
            <person name="Tan C."/>
            <person name="Li Z."/>
            <person name="Guo J."/>
            <person name="Li S."/>
            <person name="Chen X."/>
            <person name="Wang C."/>
            <person name="Dai X."/>
            <person name="Yang H."/>
            <person name="Song W."/>
            <person name="Hou L."/>
            <person name="Xu J."/>
            <person name="Tong Z."/>
            <person name="Xu A."/>
            <person name="Yuan X."/>
            <person name="Wang W."/>
            <person name="Yang Q."/>
            <person name="Chen L."/>
            <person name="Sun Z."/>
            <person name="Wang K."/>
            <person name="Pan B."/>
            <person name="Chen J."/>
            <person name="Bao Y."/>
            <person name="Liu F."/>
            <person name="Qi X."/>
            <person name="Gang D.R."/>
            <person name="Wen J."/>
            <person name="Li J."/>
        </authorList>
    </citation>
    <scope>NUCLEOTIDE SEQUENCE</scope>
    <source>
        <strain evidence="4">Dzin_1.0</strain>
    </source>
</reference>
<keyword evidence="1 2" id="KW-0732">Signal</keyword>
<dbReference type="Gene3D" id="1.20.140.40">
    <property type="entry name" value="Invertase/pectin methylesterase inhibitor family protein"/>
    <property type="match status" value="1"/>
</dbReference>
<gene>
    <name evidence="4" type="ORF">J5N97_015398</name>
</gene>
<evidence type="ECO:0000313" key="4">
    <source>
        <dbReference type="EMBL" id="KAJ0979924.1"/>
    </source>
</evidence>
<comment type="caution">
    <text evidence="4">The sequence shown here is derived from an EMBL/GenBank/DDBJ whole genome shotgun (WGS) entry which is preliminary data.</text>
</comment>
<dbReference type="InterPro" id="IPR006501">
    <property type="entry name" value="Pectinesterase_inhib_dom"/>
</dbReference>
<dbReference type="SUPFAM" id="SSF101148">
    <property type="entry name" value="Plant invertase/pectin methylesterase inhibitor"/>
    <property type="match status" value="1"/>
</dbReference>
<proteinExistence type="predicted"/>
<dbReference type="SMART" id="SM00856">
    <property type="entry name" value="PMEI"/>
    <property type="match status" value="1"/>
</dbReference>
<dbReference type="InterPro" id="IPR051955">
    <property type="entry name" value="PME_Inhibitor"/>
</dbReference>
<dbReference type="EMBL" id="JAGGNH010000003">
    <property type="protein sequence ID" value="KAJ0979924.1"/>
    <property type="molecule type" value="Genomic_DNA"/>
</dbReference>
<dbReference type="PANTHER" id="PTHR31080:SF274">
    <property type="entry name" value="PECTINESTERASE_PECTINESTERASE INHIBITOR 26"/>
    <property type="match status" value="1"/>
</dbReference>
<dbReference type="Proteomes" id="UP001085076">
    <property type="component" value="Miscellaneous, Linkage group lg03"/>
</dbReference>
<dbReference type="AlphaFoldDB" id="A0A9D5HKJ9"/>
<dbReference type="PANTHER" id="PTHR31080">
    <property type="entry name" value="PECTINESTERASE INHIBITOR-LIKE"/>
    <property type="match status" value="1"/>
</dbReference>
<sequence>MRPHHVLLCITISSSLLSLLSPTAADCVPRSSPYAIPLPQVLAGAPSNPPNVYCNVTTYPRLCQTAIDANSSNDLHSVAKANVLFALNKLSSTIDAAKKYIASPKASSSMVTLLRDSCVGFYQSMVDEYQIVLSDIDYSTKVTNIDAAITDIGSCIDSYTDPMLAAVIQVSVLATEDEELRQMATNIIDLKDGFKP</sequence>
<dbReference type="Pfam" id="PF04043">
    <property type="entry name" value="PMEI"/>
    <property type="match status" value="1"/>
</dbReference>
<dbReference type="InterPro" id="IPR035513">
    <property type="entry name" value="Invertase/methylesterase_inhib"/>
</dbReference>
<dbReference type="GO" id="GO:0004857">
    <property type="term" value="F:enzyme inhibitor activity"/>
    <property type="evidence" value="ECO:0007669"/>
    <property type="project" value="InterPro"/>
</dbReference>
<feature type="signal peptide" evidence="2">
    <location>
        <begin position="1"/>
        <end position="25"/>
    </location>
</feature>
<name>A0A9D5HKJ9_9LILI</name>
<evidence type="ECO:0000256" key="2">
    <source>
        <dbReference type="SAM" id="SignalP"/>
    </source>
</evidence>